<protein>
    <submittedName>
        <fullName evidence="1">Uncharacterized protein</fullName>
    </submittedName>
</protein>
<dbReference type="Proteomes" id="UP001154329">
    <property type="component" value="Chromosome 2"/>
</dbReference>
<reference evidence="1" key="1">
    <citation type="submission" date="2022-02" db="EMBL/GenBank/DDBJ databases">
        <authorList>
            <person name="King R."/>
        </authorList>
    </citation>
    <scope>NUCLEOTIDE SEQUENCE</scope>
</reference>
<reference evidence="1" key="2">
    <citation type="submission" date="2022-10" db="EMBL/GenBank/DDBJ databases">
        <authorList>
            <consortium name="ENA_rothamsted_submissions"/>
            <consortium name="culmorum"/>
            <person name="King R."/>
        </authorList>
    </citation>
    <scope>NUCLEOTIDE SEQUENCE</scope>
</reference>
<evidence type="ECO:0000313" key="1">
    <source>
        <dbReference type="EMBL" id="CAH1726376.1"/>
    </source>
</evidence>
<accession>A0A9P0J3Q7</accession>
<sequence length="182" mass="21717">MEQMAAWHHKTYKSRFPIDIIAPQNYKIKPLEKKFTLLIQIKLKTENHIMDININFKNVSKQVLENYIRQQMVYNQNTVKNRLPQNITPPYKVILKPLTDKITPSLQISDGNKNHVEDINCSPENESKELNEMEQNPSNHNIEENPSEKYFAPRHKANFIIHLSRYCFKKMRKLFHNITRLF</sequence>
<organism evidence="1 2">
    <name type="scientific">Aphis gossypii</name>
    <name type="common">Cotton aphid</name>
    <dbReference type="NCBI Taxonomy" id="80765"/>
    <lineage>
        <taxon>Eukaryota</taxon>
        <taxon>Metazoa</taxon>
        <taxon>Ecdysozoa</taxon>
        <taxon>Arthropoda</taxon>
        <taxon>Hexapoda</taxon>
        <taxon>Insecta</taxon>
        <taxon>Pterygota</taxon>
        <taxon>Neoptera</taxon>
        <taxon>Paraneoptera</taxon>
        <taxon>Hemiptera</taxon>
        <taxon>Sternorrhyncha</taxon>
        <taxon>Aphidomorpha</taxon>
        <taxon>Aphidoidea</taxon>
        <taxon>Aphididae</taxon>
        <taxon>Aphidini</taxon>
        <taxon>Aphis</taxon>
        <taxon>Aphis</taxon>
    </lineage>
</organism>
<dbReference type="AlphaFoldDB" id="A0A9P0J3Q7"/>
<evidence type="ECO:0000313" key="2">
    <source>
        <dbReference type="Proteomes" id="UP001154329"/>
    </source>
</evidence>
<keyword evidence="2" id="KW-1185">Reference proteome</keyword>
<name>A0A9P0J3Q7_APHGO</name>
<dbReference type="EMBL" id="OU899035">
    <property type="protein sequence ID" value="CAH1726376.1"/>
    <property type="molecule type" value="Genomic_DNA"/>
</dbReference>
<gene>
    <name evidence="1" type="ORF">APHIGO_LOCUS7277</name>
</gene>
<proteinExistence type="predicted"/>